<evidence type="ECO:0000256" key="4">
    <source>
        <dbReference type="ARBA" id="ARBA00023040"/>
    </source>
</evidence>
<feature type="transmembrane region" description="Helical" evidence="8">
    <location>
        <begin position="110"/>
        <end position="130"/>
    </location>
</feature>
<dbReference type="GO" id="GO:0004930">
    <property type="term" value="F:G protein-coupled receptor activity"/>
    <property type="evidence" value="ECO:0007669"/>
    <property type="project" value="UniProtKB-KW"/>
</dbReference>
<reference evidence="10 11" key="1">
    <citation type="submission" date="2017-06" db="EMBL/GenBank/DDBJ databases">
        <title>A platform for efficient transgenesis in Macrostomum lignano, a flatworm model organism for stem cell research.</title>
        <authorList>
            <person name="Berezikov E."/>
        </authorList>
    </citation>
    <scope>NUCLEOTIDE SEQUENCE [LARGE SCALE GENOMIC DNA]</scope>
    <source>
        <strain evidence="10">DV1</strain>
        <tissue evidence="10">Whole organism</tissue>
    </source>
</reference>
<dbReference type="PANTHER" id="PTHR24240">
    <property type="entry name" value="OPSIN"/>
    <property type="match status" value="1"/>
</dbReference>
<dbReference type="OrthoDB" id="10044919at2759"/>
<dbReference type="PROSITE" id="PS50262">
    <property type="entry name" value="G_PROTEIN_RECEP_F1_2"/>
    <property type="match status" value="1"/>
</dbReference>
<comment type="subcellular location">
    <subcellularLocation>
        <location evidence="1">Membrane</location>
        <topology evidence="1">Multi-pass membrane protein</topology>
    </subcellularLocation>
</comment>
<dbReference type="PROSITE" id="PS51257">
    <property type="entry name" value="PROKAR_LIPOPROTEIN"/>
    <property type="match status" value="1"/>
</dbReference>
<evidence type="ECO:0000313" key="11">
    <source>
        <dbReference type="Proteomes" id="UP000215902"/>
    </source>
</evidence>
<evidence type="ECO:0000313" key="10">
    <source>
        <dbReference type="EMBL" id="PAA90994.1"/>
    </source>
</evidence>
<dbReference type="PRINTS" id="PR00237">
    <property type="entry name" value="GPCRRHODOPSN"/>
</dbReference>
<evidence type="ECO:0000256" key="1">
    <source>
        <dbReference type="ARBA" id="ARBA00004141"/>
    </source>
</evidence>
<feature type="transmembrane region" description="Helical" evidence="8">
    <location>
        <begin position="60"/>
        <end position="84"/>
    </location>
</feature>
<organism evidence="10 11">
    <name type="scientific">Macrostomum lignano</name>
    <dbReference type="NCBI Taxonomy" id="282301"/>
    <lineage>
        <taxon>Eukaryota</taxon>
        <taxon>Metazoa</taxon>
        <taxon>Spiralia</taxon>
        <taxon>Lophotrochozoa</taxon>
        <taxon>Platyhelminthes</taxon>
        <taxon>Rhabditophora</taxon>
        <taxon>Macrostomorpha</taxon>
        <taxon>Macrostomida</taxon>
        <taxon>Macrostomidae</taxon>
        <taxon>Macrostomum</taxon>
    </lineage>
</organism>
<evidence type="ECO:0000256" key="6">
    <source>
        <dbReference type="ARBA" id="ARBA00023170"/>
    </source>
</evidence>
<keyword evidence="7" id="KW-0807">Transducer</keyword>
<dbReference type="Pfam" id="PF00001">
    <property type="entry name" value="7tm_1"/>
    <property type="match status" value="1"/>
</dbReference>
<keyword evidence="6" id="KW-0675">Receptor</keyword>
<keyword evidence="3 8" id="KW-1133">Transmembrane helix</keyword>
<dbReference type="SUPFAM" id="SSF81321">
    <property type="entry name" value="Family A G protein-coupled receptor-like"/>
    <property type="match status" value="1"/>
</dbReference>
<keyword evidence="4" id="KW-0297">G-protein coupled receptor</keyword>
<dbReference type="AlphaFoldDB" id="A0A267GZZ9"/>
<feature type="transmembrane region" description="Helical" evidence="8">
    <location>
        <begin position="150"/>
        <end position="172"/>
    </location>
</feature>
<evidence type="ECO:0000256" key="2">
    <source>
        <dbReference type="ARBA" id="ARBA00022692"/>
    </source>
</evidence>
<feature type="domain" description="G-protein coupled receptors family 1 profile" evidence="9">
    <location>
        <begin position="1"/>
        <end position="169"/>
    </location>
</feature>
<keyword evidence="5 8" id="KW-0472">Membrane</keyword>
<dbReference type="InterPro" id="IPR000276">
    <property type="entry name" value="GPCR_Rhodpsn"/>
</dbReference>
<sequence>MVTRNRPFDNWHAFALVVACATIGAAWSLPPMFGVARVRRVSHVAACDLDWESGRPGDRAYLVSLLVGEFLLPLAVIAASYAAIFMHIRRHRSSGLLAASSSQARRDRKFAIHVLAIIGAFLLCWTPYSAMAVSSFAGLLHLEGRLYRVLSTLALLMAKSGMAASALAYFAINSEFRSAFRVTPLGNRLQKLLCCSAAGSRRGRNDGSSMALQTMQTADQFDAQRRLDGADEDVKESIPLNSRCIKGNGDR</sequence>
<evidence type="ECO:0000256" key="8">
    <source>
        <dbReference type="SAM" id="Phobius"/>
    </source>
</evidence>
<evidence type="ECO:0000259" key="9">
    <source>
        <dbReference type="PROSITE" id="PS50262"/>
    </source>
</evidence>
<proteinExistence type="predicted"/>
<evidence type="ECO:0000256" key="3">
    <source>
        <dbReference type="ARBA" id="ARBA00022989"/>
    </source>
</evidence>
<gene>
    <name evidence="10" type="ORF">BOX15_Mlig015728g1</name>
</gene>
<dbReference type="GO" id="GO:0016020">
    <property type="term" value="C:membrane"/>
    <property type="evidence" value="ECO:0007669"/>
    <property type="project" value="UniProtKB-SubCell"/>
</dbReference>
<dbReference type="EMBL" id="NIVC01000099">
    <property type="protein sequence ID" value="PAA90994.1"/>
    <property type="molecule type" value="Genomic_DNA"/>
</dbReference>
<evidence type="ECO:0000256" key="7">
    <source>
        <dbReference type="ARBA" id="ARBA00023224"/>
    </source>
</evidence>
<protein>
    <recommendedName>
        <fullName evidence="9">G-protein coupled receptors family 1 profile domain-containing protein</fullName>
    </recommendedName>
</protein>
<keyword evidence="11" id="KW-1185">Reference proteome</keyword>
<dbReference type="Gene3D" id="1.20.1070.10">
    <property type="entry name" value="Rhodopsin 7-helix transmembrane proteins"/>
    <property type="match status" value="1"/>
</dbReference>
<evidence type="ECO:0000256" key="5">
    <source>
        <dbReference type="ARBA" id="ARBA00023136"/>
    </source>
</evidence>
<accession>A0A267GZZ9</accession>
<dbReference type="InterPro" id="IPR017452">
    <property type="entry name" value="GPCR_Rhodpsn_7TM"/>
</dbReference>
<comment type="caution">
    <text evidence="10">The sequence shown here is derived from an EMBL/GenBank/DDBJ whole genome shotgun (WGS) entry which is preliminary data.</text>
</comment>
<name>A0A267GZZ9_9PLAT</name>
<dbReference type="Proteomes" id="UP000215902">
    <property type="component" value="Unassembled WGS sequence"/>
</dbReference>
<keyword evidence="2 8" id="KW-0812">Transmembrane</keyword>
<dbReference type="STRING" id="282301.A0A267GZZ9"/>
<dbReference type="InterPro" id="IPR050125">
    <property type="entry name" value="GPCR_opsins"/>
</dbReference>